<accession>A0A9K3N4G0</accession>
<evidence type="ECO:0000313" key="1">
    <source>
        <dbReference type="EMBL" id="KAF5786395.1"/>
    </source>
</evidence>
<organism evidence="1 2">
    <name type="scientific">Helianthus annuus</name>
    <name type="common">Common sunflower</name>
    <dbReference type="NCBI Taxonomy" id="4232"/>
    <lineage>
        <taxon>Eukaryota</taxon>
        <taxon>Viridiplantae</taxon>
        <taxon>Streptophyta</taxon>
        <taxon>Embryophyta</taxon>
        <taxon>Tracheophyta</taxon>
        <taxon>Spermatophyta</taxon>
        <taxon>Magnoliopsida</taxon>
        <taxon>eudicotyledons</taxon>
        <taxon>Gunneridae</taxon>
        <taxon>Pentapetalae</taxon>
        <taxon>asterids</taxon>
        <taxon>campanulids</taxon>
        <taxon>Asterales</taxon>
        <taxon>Asteraceae</taxon>
        <taxon>Asteroideae</taxon>
        <taxon>Heliantheae alliance</taxon>
        <taxon>Heliantheae</taxon>
        <taxon>Helianthus</taxon>
    </lineage>
</organism>
<keyword evidence="2" id="KW-1185">Reference proteome</keyword>
<evidence type="ECO:0000313" key="2">
    <source>
        <dbReference type="Proteomes" id="UP000215914"/>
    </source>
</evidence>
<gene>
    <name evidence="1" type="ORF">HanXRQr2_Chr10g0440441</name>
</gene>
<reference evidence="1" key="2">
    <citation type="submission" date="2020-06" db="EMBL/GenBank/DDBJ databases">
        <title>Helianthus annuus Genome sequencing and assembly Release 2.</title>
        <authorList>
            <person name="Gouzy J."/>
            <person name="Langlade N."/>
            <person name="Munos S."/>
        </authorList>
    </citation>
    <scope>NUCLEOTIDE SEQUENCE</scope>
    <source>
        <tissue evidence="1">Leaves</tissue>
    </source>
</reference>
<dbReference type="EMBL" id="MNCJ02000325">
    <property type="protein sequence ID" value="KAF5786395.1"/>
    <property type="molecule type" value="Genomic_DNA"/>
</dbReference>
<dbReference type="Proteomes" id="UP000215914">
    <property type="component" value="Unassembled WGS sequence"/>
</dbReference>
<comment type="caution">
    <text evidence="1">The sequence shown here is derived from an EMBL/GenBank/DDBJ whole genome shotgun (WGS) entry which is preliminary data.</text>
</comment>
<proteinExistence type="predicted"/>
<sequence length="48" mass="5208">MNILIRNIQMYRCCPSLVCGFKMVQDCSCHLCFGQGSSGSAQSGWSCG</sequence>
<reference evidence="1" key="1">
    <citation type="journal article" date="2017" name="Nature">
        <title>The sunflower genome provides insights into oil metabolism, flowering and Asterid evolution.</title>
        <authorList>
            <person name="Badouin H."/>
            <person name="Gouzy J."/>
            <person name="Grassa C.J."/>
            <person name="Murat F."/>
            <person name="Staton S.E."/>
            <person name="Cottret L."/>
            <person name="Lelandais-Briere C."/>
            <person name="Owens G.L."/>
            <person name="Carrere S."/>
            <person name="Mayjonade B."/>
            <person name="Legrand L."/>
            <person name="Gill N."/>
            <person name="Kane N.C."/>
            <person name="Bowers J.E."/>
            <person name="Hubner S."/>
            <person name="Bellec A."/>
            <person name="Berard A."/>
            <person name="Berges H."/>
            <person name="Blanchet N."/>
            <person name="Boniface M.C."/>
            <person name="Brunel D."/>
            <person name="Catrice O."/>
            <person name="Chaidir N."/>
            <person name="Claudel C."/>
            <person name="Donnadieu C."/>
            <person name="Faraut T."/>
            <person name="Fievet G."/>
            <person name="Helmstetter N."/>
            <person name="King M."/>
            <person name="Knapp S.J."/>
            <person name="Lai Z."/>
            <person name="Le Paslier M.C."/>
            <person name="Lippi Y."/>
            <person name="Lorenzon L."/>
            <person name="Mandel J.R."/>
            <person name="Marage G."/>
            <person name="Marchand G."/>
            <person name="Marquand E."/>
            <person name="Bret-Mestries E."/>
            <person name="Morien E."/>
            <person name="Nambeesan S."/>
            <person name="Nguyen T."/>
            <person name="Pegot-Espagnet P."/>
            <person name="Pouilly N."/>
            <person name="Raftis F."/>
            <person name="Sallet E."/>
            <person name="Schiex T."/>
            <person name="Thomas J."/>
            <person name="Vandecasteele C."/>
            <person name="Vares D."/>
            <person name="Vear F."/>
            <person name="Vautrin S."/>
            <person name="Crespi M."/>
            <person name="Mangin B."/>
            <person name="Burke J.M."/>
            <person name="Salse J."/>
            <person name="Munos S."/>
            <person name="Vincourt P."/>
            <person name="Rieseberg L.H."/>
            <person name="Langlade N.B."/>
        </authorList>
    </citation>
    <scope>NUCLEOTIDE SEQUENCE</scope>
    <source>
        <tissue evidence="1">Leaves</tissue>
    </source>
</reference>
<dbReference type="AlphaFoldDB" id="A0A9K3N4G0"/>
<dbReference type="Gramene" id="mRNA:HanXRQr2_Chr10g0440441">
    <property type="protein sequence ID" value="mRNA:HanXRQr2_Chr10g0440441"/>
    <property type="gene ID" value="HanXRQr2_Chr10g0440441"/>
</dbReference>
<name>A0A9K3N4G0_HELAN</name>
<protein>
    <submittedName>
        <fullName evidence="1">Uncharacterized protein</fullName>
    </submittedName>
</protein>